<dbReference type="PROSITE" id="PS51635">
    <property type="entry name" value="PNPLA"/>
    <property type="match status" value="1"/>
</dbReference>
<proteinExistence type="predicted"/>
<feature type="domain" description="PNPLA" evidence="5">
    <location>
        <begin position="55"/>
        <end position="291"/>
    </location>
</feature>
<protein>
    <submittedName>
        <fullName evidence="6">Patatin-like phospholipase family protein</fullName>
    </submittedName>
</protein>
<feature type="active site" description="Nucleophile" evidence="4">
    <location>
        <position position="100"/>
    </location>
</feature>
<dbReference type="PANTHER" id="PTHR14226:SF78">
    <property type="entry name" value="SLR0060 PROTEIN"/>
    <property type="match status" value="1"/>
</dbReference>
<evidence type="ECO:0000256" key="2">
    <source>
        <dbReference type="ARBA" id="ARBA00022963"/>
    </source>
</evidence>
<reference evidence="6 7" key="1">
    <citation type="journal article" date="2024" name="ISME J.">
        <title>Tailless and filamentous prophages are predominant in marine Vibrio.</title>
        <authorList>
            <person name="Steensen K."/>
            <person name="Seneca J."/>
            <person name="Bartlau N."/>
            <person name="Yu X.A."/>
            <person name="Hussain F.A."/>
            <person name="Polz M.F."/>
        </authorList>
    </citation>
    <scope>NUCLEOTIDE SEQUENCE [LARGE SCALE GENOMIC DNA]</scope>
    <source>
        <strain evidence="6 7">10N.222.51.A1</strain>
    </source>
</reference>
<accession>A0ABV4N7W3</accession>
<evidence type="ECO:0000259" key="5">
    <source>
        <dbReference type="PROSITE" id="PS51635"/>
    </source>
</evidence>
<keyword evidence="1 4" id="KW-0378">Hydrolase</keyword>
<dbReference type="InterPro" id="IPR002641">
    <property type="entry name" value="PNPLA_dom"/>
</dbReference>
<keyword evidence="3 4" id="KW-0443">Lipid metabolism</keyword>
<dbReference type="Proteomes" id="UP001570417">
    <property type="component" value="Unassembled WGS sequence"/>
</dbReference>
<dbReference type="RefSeq" id="WP_372265028.1">
    <property type="nucleotide sequence ID" value="NZ_JBFRUW010000006.1"/>
</dbReference>
<dbReference type="PROSITE" id="PS51257">
    <property type="entry name" value="PROKAR_LIPOPROTEIN"/>
    <property type="match status" value="1"/>
</dbReference>
<evidence type="ECO:0000256" key="1">
    <source>
        <dbReference type="ARBA" id="ARBA00022801"/>
    </source>
</evidence>
<dbReference type="InterPro" id="IPR050301">
    <property type="entry name" value="NTE"/>
</dbReference>
<dbReference type="EMBL" id="JBFRUW010000006">
    <property type="protein sequence ID" value="MFA0567474.1"/>
    <property type="molecule type" value="Genomic_DNA"/>
</dbReference>
<dbReference type="SUPFAM" id="SSF52151">
    <property type="entry name" value="FabD/lysophospholipase-like"/>
    <property type="match status" value="1"/>
</dbReference>
<sequence>MTHRFYTFLIMAGVLSGCSSINQPNNVVKDESKEASDYTLTELTNSTENDVTIILAFSGGGTRAAALSYGVLEQLRDTQIVINGKQKRLLDEVDVISSVSGGSFTSAYYGIHQDKIFDSYKSDFLYRDVKDDLVSIILSPVHWFSSLGRTDAANQYYEENIFGSATFNDIDPQSSPYIIINASDITTGLRFSFIQEYFDLLCSDIGEYPISKAVAASAAVPVLFEPVVLENYEGCYEQLQRQAAQVVTNDLSYQSKKTIQDIRDYSDKDSNRYIHLVDGGITDNLGLLAIYDLLELGNFHSKHVMPDGVNTHQVIVISVDASTSPELGIGQSMEVPSVPQTLNSITDIQLHRYNDATKALFTKSMEQWAKESSTETTKVYPHFIDIGFEHTKDLQKKYEFNQVPTDFTLEKGLVDALIEEGQLQLKTNDEFNRVLQQLNSEAL</sequence>
<comment type="caution">
    <text evidence="4">Lacks conserved residue(s) required for the propagation of feature annotation.</text>
</comment>
<keyword evidence="7" id="KW-1185">Reference proteome</keyword>
<feature type="short sequence motif" description="DGA/G" evidence="4">
    <location>
        <begin position="278"/>
        <end position="280"/>
    </location>
</feature>
<evidence type="ECO:0000313" key="7">
    <source>
        <dbReference type="Proteomes" id="UP001570417"/>
    </source>
</evidence>
<dbReference type="Gene3D" id="3.40.1090.10">
    <property type="entry name" value="Cytosolic phospholipase A2 catalytic domain"/>
    <property type="match status" value="1"/>
</dbReference>
<gene>
    <name evidence="6" type="ORF">AB4566_04220</name>
</gene>
<keyword evidence="2 4" id="KW-0442">Lipid degradation</keyword>
<dbReference type="PANTHER" id="PTHR14226">
    <property type="entry name" value="NEUROPATHY TARGET ESTERASE/SWISS CHEESE D.MELANOGASTER"/>
    <property type="match status" value="1"/>
</dbReference>
<feature type="active site" description="Proton acceptor" evidence="4">
    <location>
        <position position="278"/>
    </location>
</feature>
<organism evidence="6 7">
    <name type="scientific">Vibrio gallaecicus</name>
    <dbReference type="NCBI Taxonomy" id="552386"/>
    <lineage>
        <taxon>Bacteria</taxon>
        <taxon>Pseudomonadati</taxon>
        <taxon>Pseudomonadota</taxon>
        <taxon>Gammaproteobacteria</taxon>
        <taxon>Vibrionales</taxon>
        <taxon>Vibrionaceae</taxon>
        <taxon>Vibrio</taxon>
    </lineage>
</organism>
<evidence type="ECO:0000256" key="3">
    <source>
        <dbReference type="ARBA" id="ARBA00023098"/>
    </source>
</evidence>
<name>A0ABV4N7W3_9VIBR</name>
<evidence type="ECO:0000256" key="4">
    <source>
        <dbReference type="PROSITE-ProRule" id="PRU01161"/>
    </source>
</evidence>
<comment type="caution">
    <text evidence="6">The sequence shown here is derived from an EMBL/GenBank/DDBJ whole genome shotgun (WGS) entry which is preliminary data.</text>
</comment>
<evidence type="ECO:0000313" key="6">
    <source>
        <dbReference type="EMBL" id="MFA0567474.1"/>
    </source>
</evidence>
<dbReference type="InterPro" id="IPR016035">
    <property type="entry name" value="Acyl_Trfase/lysoPLipase"/>
</dbReference>
<dbReference type="Pfam" id="PF01734">
    <property type="entry name" value="Patatin"/>
    <property type="match status" value="1"/>
</dbReference>